<dbReference type="RefSeq" id="WP_035670893.1">
    <property type="nucleotide sequence ID" value="NZ_CP012914.1"/>
</dbReference>
<reference evidence="3 6" key="2">
    <citation type="submission" date="2023-11" db="EMBL/GenBank/DDBJ databases">
        <title>MicrobeMod: A computational toolkit for identifying prokaryotic methylation and restriction-modification with nanopore sequencing.</title>
        <authorList>
            <person name="Crits-Christoph A."/>
            <person name="Kang S.C."/>
            <person name="Lee H."/>
            <person name="Ostrov N."/>
        </authorList>
    </citation>
    <scope>NUCLEOTIDE SEQUENCE [LARGE SCALE GENOMIC DNA]</scope>
    <source>
        <strain evidence="3 6">ATCC 29145</strain>
    </source>
</reference>
<dbReference type="EMBL" id="CP032339">
    <property type="protein sequence ID" value="QCO08850.1"/>
    <property type="molecule type" value="Genomic_DNA"/>
</dbReference>
<sequence length="303" mass="30458">MLTANLAALGAALCWAASGLIAIGPVRAIGSVAFNRLRMSIVFVGTALAATLLGGWQTLDLQGAAILALSGAVGIVMGDTALFWALGRIGPRRNSVIYATNAPITALLAWAVLGEALGPWTAVGIALVTAGVMLAIFFRASPVPNGTGTVPHDWESVRGRLLIGVGACLIAAVCQAAGSVIARPVMAAGADPIAAAAVRVGMSGLLLFAGGLLPGQRFGFGPGLTPRIFAQVVVNGFIGLGLGMTLLLIGLAHGNAGVVATLSATSPVLILPMLWVWTRQRPGAGAWAGAIVAVLGVALIVNR</sequence>
<evidence type="ECO:0000256" key="1">
    <source>
        <dbReference type="SAM" id="Phobius"/>
    </source>
</evidence>
<organism evidence="4 5">
    <name type="scientific">Azospirillum brasilense</name>
    <dbReference type="NCBI Taxonomy" id="192"/>
    <lineage>
        <taxon>Bacteria</taxon>
        <taxon>Pseudomonadati</taxon>
        <taxon>Pseudomonadota</taxon>
        <taxon>Alphaproteobacteria</taxon>
        <taxon>Rhodospirillales</taxon>
        <taxon>Azospirillaceae</taxon>
        <taxon>Azospirillum</taxon>
    </lineage>
</organism>
<dbReference type="Pfam" id="PF00892">
    <property type="entry name" value="EamA"/>
    <property type="match status" value="2"/>
</dbReference>
<dbReference type="GeneID" id="56452048"/>
<feature type="transmembrane region" description="Helical" evidence="1">
    <location>
        <begin position="228"/>
        <end position="249"/>
    </location>
</feature>
<gene>
    <name evidence="4" type="ORF">D3868_07215</name>
    <name evidence="3" type="ORF">SIM66_28330</name>
</gene>
<keyword evidence="6" id="KW-1185">Reference proteome</keyword>
<feature type="transmembrane region" description="Helical" evidence="1">
    <location>
        <begin position="120"/>
        <end position="141"/>
    </location>
</feature>
<dbReference type="SUPFAM" id="SSF103481">
    <property type="entry name" value="Multidrug resistance efflux transporter EmrE"/>
    <property type="match status" value="2"/>
</dbReference>
<keyword evidence="1" id="KW-1133">Transmembrane helix</keyword>
<dbReference type="InterPro" id="IPR000620">
    <property type="entry name" value="EamA_dom"/>
</dbReference>
<feature type="transmembrane region" description="Helical" evidence="1">
    <location>
        <begin position="284"/>
        <end position="301"/>
    </location>
</feature>
<feature type="transmembrane region" description="Helical" evidence="1">
    <location>
        <begin position="38"/>
        <end position="56"/>
    </location>
</feature>
<proteinExistence type="predicted"/>
<feature type="transmembrane region" description="Helical" evidence="1">
    <location>
        <begin position="193"/>
        <end position="213"/>
    </location>
</feature>
<dbReference type="Proteomes" id="UP000298774">
    <property type="component" value="Chromosome"/>
</dbReference>
<reference evidence="4 5" key="1">
    <citation type="submission" date="2018-09" db="EMBL/GenBank/DDBJ databases">
        <title>Whole genome based analysis of evolution and adaptive divergence in Indian and Brazilian strains of Azospirillum brasilense.</title>
        <authorList>
            <person name="Singh C."/>
            <person name="Tripathi A.K."/>
        </authorList>
    </citation>
    <scope>NUCLEOTIDE SEQUENCE [LARGE SCALE GENOMIC DNA]</scope>
    <source>
        <strain evidence="4 5">MTCC4038</strain>
    </source>
</reference>
<evidence type="ECO:0000259" key="2">
    <source>
        <dbReference type="Pfam" id="PF00892"/>
    </source>
</evidence>
<dbReference type="InterPro" id="IPR037185">
    <property type="entry name" value="EmrE-like"/>
</dbReference>
<dbReference type="Proteomes" id="UP001277471">
    <property type="component" value="Unassembled WGS sequence"/>
</dbReference>
<feature type="transmembrane region" description="Helical" evidence="1">
    <location>
        <begin position="161"/>
        <end position="181"/>
    </location>
</feature>
<protein>
    <submittedName>
        <fullName evidence="4">DMT family transporter</fullName>
    </submittedName>
</protein>
<dbReference type="GO" id="GO:0016020">
    <property type="term" value="C:membrane"/>
    <property type="evidence" value="ECO:0007669"/>
    <property type="project" value="InterPro"/>
</dbReference>
<feature type="transmembrane region" description="Helical" evidence="1">
    <location>
        <begin position="96"/>
        <end position="113"/>
    </location>
</feature>
<feature type="transmembrane region" description="Helical" evidence="1">
    <location>
        <begin position="63"/>
        <end position="84"/>
    </location>
</feature>
<dbReference type="AlphaFoldDB" id="A0A0N7I844"/>
<dbReference type="EMBL" id="JAWXYC010000004">
    <property type="protein sequence ID" value="MDX5955083.1"/>
    <property type="molecule type" value="Genomic_DNA"/>
</dbReference>
<name>A0A0N7I844_AZOBR</name>
<evidence type="ECO:0000313" key="4">
    <source>
        <dbReference type="EMBL" id="QCO08850.1"/>
    </source>
</evidence>
<feature type="domain" description="EamA" evidence="2">
    <location>
        <begin position="4"/>
        <end position="136"/>
    </location>
</feature>
<accession>A0A0N7I844</accession>
<keyword evidence="1" id="KW-0812">Transmembrane</keyword>
<evidence type="ECO:0000313" key="5">
    <source>
        <dbReference type="Proteomes" id="UP000298774"/>
    </source>
</evidence>
<dbReference type="KEGG" id="abf:AMK58_12980"/>
<dbReference type="PANTHER" id="PTHR22911:SF137">
    <property type="entry name" value="SOLUTE CARRIER FAMILY 35 MEMBER G2-RELATED"/>
    <property type="match status" value="1"/>
</dbReference>
<evidence type="ECO:0000313" key="6">
    <source>
        <dbReference type="Proteomes" id="UP001277471"/>
    </source>
</evidence>
<keyword evidence="1" id="KW-0472">Membrane</keyword>
<evidence type="ECO:0000313" key="3">
    <source>
        <dbReference type="EMBL" id="MDX5955083.1"/>
    </source>
</evidence>
<feature type="domain" description="EamA" evidence="2">
    <location>
        <begin position="163"/>
        <end position="301"/>
    </location>
</feature>
<feature type="transmembrane region" description="Helical" evidence="1">
    <location>
        <begin position="256"/>
        <end position="278"/>
    </location>
</feature>
<dbReference type="PANTHER" id="PTHR22911">
    <property type="entry name" value="ACYL-MALONYL CONDENSING ENZYME-RELATED"/>
    <property type="match status" value="1"/>
</dbReference>